<proteinExistence type="inferred from homology"/>
<feature type="binding site" evidence="6">
    <location>
        <begin position="224"/>
        <end position="225"/>
    </location>
    <ligand>
        <name>L-ornithine</name>
        <dbReference type="ChEBI" id="CHEBI:46911"/>
    </ligand>
</feature>
<feature type="binding site" evidence="6">
    <location>
        <begin position="130"/>
        <end position="133"/>
    </location>
    <ligand>
        <name>carbamoyl phosphate</name>
        <dbReference type="ChEBI" id="CHEBI:58228"/>
    </ligand>
</feature>
<feature type="binding site" evidence="6">
    <location>
        <begin position="260"/>
        <end position="261"/>
    </location>
    <ligand>
        <name>carbamoyl phosphate</name>
        <dbReference type="ChEBI" id="CHEBI:58228"/>
    </ligand>
</feature>
<feature type="binding site" evidence="6">
    <location>
        <position position="161"/>
    </location>
    <ligand>
        <name>L-ornithine</name>
        <dbReference type="ChEBI" id="CHEBI:46911"/>
    </ligand>
</feature>
<dbReference type="EMBL" id="JAAYEE010000112">
    <property type="protein sequence ID" value="NLW35185.1"/>
    <property type="molecule type" value="Genomic_DNA"/>
</dbReference>
<dbReference type="PRINTS" id="PR00102">
    <property type="entry name" value="OTCASE"/>
</dbReference>
<dbReference type="AlphaFoldDB" id="A0A351U569"/>
<feature type="domain" description="Aspartate/ornithine carbamoyltransferase carbamoyl-P binding" evidence="8">
    <location>
        <begin position="3"/>
        <end position="143"/>
    </location>
</feature>
<dbReference type="GO" id="GO:0042450">
    <property type="term" value="P:L-arginine biosynthetic process via ornithine"/>
    <property type="evidence" value="ECO:0007669"/>
    <property type="project" value="UniProtKB-UniRule"/>
</dbReference>
<keyword evidence="4 6" id="KW-0808">Transferase</keyword>
<dbReference type="Pfam" id="PF02729">
    <property type="entry name" value="OTCace_N"/>
    <property type="match status" value="1"/>
</dbReference>
<feature type="binding site" evidence="6">
    <location>
        <position position="103"/>
    </location>
    <ligand>
        <name>carbamoyl phosphate</name>
        <dbReference type="ChEBI" id="CHEBI:58228"/>
    </ligand>
</feature>
<dbReference type="InterPro" id="IPR006131">
    <property type="entry name" value="Asp_carbamoyltransf_Asp/Orn-bd"/>
</dbReference>
<dbReference type="GO" id="GO:0019240">
    <property type="term" value="P:citrulline biosynthetic process"/>
    <property type="evidence" value="ECO:0007669"/>
    <property type="project" value="TreeGrafter"/>
</dbReference>
<dbReference type="InterPro" id="IPR006132">
    <property type="entry name" value="Asp/Orn_carbamoyltranf_P-bd"/>
</dbReference>
<evidence type="ECO:0000313" key="9">
    <source>
        <dbReference type="EMBL" id="NLW35185.1"/>
    </source>
</evidence>
<reference evidence="9" key="1">
    <citation type="journal article" date="2020" name="Biotechnol. Biofuels">
        <title>New insights from the biogas microbiome by comprehensive genome-resolved metagenomics of nearly 1600 species originating from multiple anaerobic digesters.</title>
        <authorList>
            <person name="Campanaro S."/>
            <person name="Treu L."/>
            <person name="Rodriguez-R L.M."/>
            <person name="Kovalovszki A."/>
            <person name="Ziels R.M."/>
            <person name="Maus I."/>
            <person name="Zhu X."/>
            <person name="Kougias P.G."/>
            <person name="Basile A."/>
            <person name="Luo G."/>
            <person name="Schluter A."/>
            <person name="Konstantinidis K.T."/>
            <person name="Angelidaki I."/>
        </authorList>
    </citation>
    <scope>NUCLEOTIDE SEQUENCE</scope>
    <source>
        <strain evidence="9">AS06rmzACSIP_7</strain>
    </source>
</reference>
<evidence type="ECO:0000256" key="1">
    <source>
        <dbReference type="ARBA" id="ARBA00004975"/>
    </source>
</evidence>
<dbReference type="PANTHER" id="PTHR45753:SF3">
    <property type="entry name" value="ORNITHINE TRANSCARBAMYLASE, MITOCHONDRIAL"/>
    <property type="match status" value="1"/>
</dbReference>
<feature type="binding site" evidence="6">
    <location>
        <position position="79"/>
    </location>
    <ligand>
        <name>carbamoyl phosphate</name>
        <dbReference type="ChEBI" id="CHEBI:58228"/>
    </ligand>
</feature>
<evidence type="ECO:0000259" key="8">
    <source>
        <dbReference type="Pfam" id="PF02729"/>
    </source>
</evidence>
<dbReference type="InterPro" id="IPR002292">
    <property type="entry name" value="Orn/put_carbamltrans"/>
</dbReference>
<dbReference type="NCBIfam" id="TIGR00658">
    <property type="entry name" value="orni_carb_tr"/>
    <property type="match status" value="1"/>
</dbReference>
<accession>A0A351U569</accession>
<protein>
    <recommendedName>
        <fullName evidence="3 6">Ornithine carbamoyltransferase</fullName>
        <shortName evidence="6">OTCase</shortName>
        <ecNumber evidence="3 6">2.1.3.3</ecNumber>
    </recommendedName>
</protein>
<dbReference type="GO" id="GO:0004585">
    <property type="term" value="F:ornithine carbamoyltransferase activity"/>
    <property type="evidence" value="ECO:0007669"/>
    <property type="project" value="UniProtKB-UniRule"/>
</dbReference>
<evidence type="ECO:0000313" key="10">
    <source>
        <dbReference type="Proteomes" id="UP000777265"/>
    </source>
</evidence>
<evidence type="ECO:0000256" key="5">
    <source>
        <dbReference type="ARBA" id="ARBA00048772"/>
    </source>
</evidence>
<dbReference type="FunFam" id="3.40.50.1370:FF:000008">
    <property type="entry name" value="Ornithine carbamoyltransferase"/>
    <property type="match status" value="1"/>
</dbReference>
<dbReference type="Gene3D" id="3.40.50.1370">
    <property type="entry name" value="Aspartate/ornithine carbamoyltransferase"/>
    <property type="match status" value="2"/>
</dbReference>
<dbReference type="HAMAP" id="MF_01109">
    <property type="entry name" value="OTCase"/>
    <property type="match status" value="1"/>
</dbReference>
<feature type="domain" description="Aspartate/ornithine carbamoyltransferase Asp/Orn-binding" evidence="7">
    <location>
        <begin position="150"/>
        <end position="299"/>
    </location>
</feature>
<dbReference type="Pfam" id="PF00185">
    <property type="entry name" value="OTCace"/>
    <property type="match status" value="1"/>
</dbReference>
<organism evidence="9 10">
    <name type="scientific">Syntrophorhabdus aromaticivorans</name>
    <dbReference type="NCBI Taxonomy" id="328301"/>
    <lineage>
        <taxon>Bacteria</taxon>
        <taxon>Pseudomonadati</taxon>
        <taxon>Thermodesulfobacteriota</taxon>
        <taxon>Syntrophorhabdia</taxon>
        <taxon>Syntrophorhabdales</taxon>
        <taxon>Syntrophorhabdaceae</taxon>
        <taxon>Syntrophorhabdus</taxon>
    </lineage>
</organism>
<dbReference type="NCBIfam" id="NF001986">
    <property type="entry name" value="PRK00779.1"/>
    <property type="match status" value="1"/>
</dbReference>
<reference evidence="9" key="2">
    <citation type="submission" date="2020-01" db="EMBL/GenBank/DDBJ databases">
        <authorList>
            <person name="Campanaro S."/>
        </authorList>
    </citation>
    <scope>NUCLEOTIDE SEQUENCE</scope>
    <source>
        <strain evidence="9">AS06rmzACSIP_7</strain>
    </source>
</reference>
<comment type="caution">
    <text evidence="9">The sequence shown here is derived from an EMBL/GenBank/DDBJ whole genome shotgun (WGS) entry which is preliminary data.</text>
</comment>
<feature type="binding site" evidence="6">
    <location>
        <position position="220"/>
    </location>
    <ligand>
        <name>L-ornithine</name>
        <dbReference type="ChEBI" id="CHEBI:46911"/>
    </ligand>
</feature>
<feature type="binding site" evidence="6">
    <location>
        <position position="288"/>
    </location>
    <ligand>
        <name>carbamoyl phosphate</name>
        <dbReference type="ChEBI" id="CHEBI:58228"/>
    </ligand>
</feature>
<evidence type="ECO:0000256" key="4">
    <source>
        <dbReference type="ARBA" id="ARBA00022679"/>
    </source>
</evidence>
<evidence type="ECO:0000256" key="2">
    <source>
        <dbReference type="ARBA" id="ARBA00007805"/>
    </source>
</evidence>
<dbReference type="PROSITE" id="PS00097">
    <property type="entry name" value="CARBAMOYLTRANSFERASE"/>
    <property type="match status" value="1"/>
</dbReference>
<evidence type="ECO:0000259" key="7">
    <source>
        <dbReference type="Pfam" id="PF00185"/>
    </source>
</evidence>
<dbReference type="EC" id="2.1.3.3" evidence="3 6"/>
<sequence>MKRDFTKLLDITLEEGAYLLERTAFLKEARRNRREYKPLKDRNLAMIFEKASTRTRVSFEVGMSELGGNTMFLSPGETQIGRGEPIKDTARVLSRYTDAIMIRTYSQENVEEFSRWASIPVINGLSDLYHPCQILADLFTVQEHKGSLRDVKIAYVGDGNNVANSWIEASILFGLNLSVASPGGYEPDKTLLGRAKKNEKFVFTNDPREAVKDADVVNTDVWASMGQEGEKEKRKKAFVGYRVDDVLLVHSKKDVIVMHCLPAYRNEEISEDVFERHQEVIFTQAENRLHAQKALLEWLIKDSL</sequence>
<dbReference type="SUPFAM" id="SSF53671">
    <property type="entry name" value="Aspartate/ornithine carbamoyltransferase"/>
    <property type="match status" value="1"/>
</dbReference>
<dbReference type="GO" id="GO:0005737">
    <property type="term" value="C:cytoplasm"/>
    <property type="evidence" value="ECO:0007669"/>
    <property type="project" value="UniProtKB-SubCell"/>
</dbReference>
<dbReference type="InterPro" id="IPR024904">
    <property type="entry name" value="OTCase_ArgI"/>
</dbReference>
<comment type="similarity">
    <text evidence="2 6">Belongs to the aspartate/ornithine carbamoyltransferase superfamily. OTCase family.</text>
</comment>
<comment type="catalytic activity">
    <reaction evidence="5 6">
        <text>carbamoyl phosphate + L-ornithine = L-citrulline + phosphate + H(+)</text>
        <dbReference type="Rhea" id="RHEA:19513"/>
        <dbReference type="ChEBI" id="CHEBI:15378"/>
        <dbReference type="ChEBI" id="CHEBI:43474"/>
        <dbReference type="ChEBI" id="CHEBI:46911"/>
        <dbReference type="ChEBI" id="CHEBI:57743"/>
        <dbReference type="ChEBI" id="CHEBI:58228"/>
        <dbReference type="EC" id="2.1.3.3"/>
    </reaction>
</comment>
<evidence type="ECO:0000256" key="6">
    <source>
        <dbReference type="HAMAP-Rule" id="MF_01109"/>
    </source>
</evidence>
<name>A0A351U569_9BACT</name>
<dbReference type="STRING" id="909663.GCA_000512235_03526"/>
<gene>
    <name evidence="9" type="primary">argF</name>
    <name evidence="9" type="ORF">GXY80_06850</name>
</gene>
<comment type="pathway">
    <text evidence="1">Amino-acid biosynthesis; L-arginine biosynthesis; L-arginine from L-ornithine and carbamoyl phosphate: step 1/3.</text>
</comment>
<dbReference type="PANTHER" id="PTHR45753">
    <property type="entry name" value="ORNITHINE CARBAMOYLTRANSFERASE, MITOCHONDRIAL"/>
    <property type="match status" value="1"/>
</dbReference>
<feature type="binding site" evidence="6">
    <location>
        <begin position="52"/>
        <end position="55"/>
    </location>
    <ligand>
        <name>carbamoyl phosphate</name>
        <dbReference type="ChEBI" id="CHEBI:58228"/>
    </ligand>
</feature>
<evidence type="ECO:0000256" key="3">
    <source>
        <dbReference type="ARBA" id="ARBA00013007"/>
    </source>
</evidence>
<dbReference type="InterPro" id="IPR036901">
    <property type="entry name" value="Asp/Orn_carbamoylTrfase_sf"/>
</dbReference>
<dbReference type="InterPro" id="IPR006130">
    <property type="entry name" value="Asp/Orn_carbamoylTrfase"/>
</dbReference>
<dbReference type="GO" id="GO:0016597">
    <property type="term" value="F:amino acid binding"/>
    <property type="evidence" value="ECO:0007669"/>
    <property type="project" value="InterPro"/>
</dbReference>
<dbReference type="PRINTS" id="PR00100">
    <property type="entry name" value="AOTCASE"/>
</dbReference>
<dbReference type="Proteomes" id="UP000777265">
    <property type="component" value="Unassembled WGS sequence"/>
</dbReference>
<keyword evidence="6" id="KW-0963">Cytoplasm</keyword>
<comment type="subcellular location">
    <subcellularLocation>
        <location evidence="6">Cytoplasm</location>
    </subcellularLocation>
</comment>